<sequence>MAMAGLQQYYFFPTDFFYPRPPKPTTTTAELPSLQTLKDDETRSLENKAKSSSSTTKVRPSSTHQHHGLVYCAPNSKKQYIIENKQSKLSTKPLSYMVSLGEEDLHVNETM</sequence>
<evidence type="ECO:0000313" key="2">
    <source>
        <dbReference type="EMBL" id="MED6173184.1"/>
    </source>
</evidence>
<evidence type="ECO:0000256" key="1">
    <source>
        <dbReference type="SAM" id="MobiDB-lite"/>
    </source>
</evidence>
<dbReference type="Proteomes" id="UP001341840">
    <property type="component" value="Unassembled WGS sequence"/>
</dbReference>
<dbReference type="EMBL" id="JASCZI010151494">
    <property type="protein sequence ID" value="MED6173184.1"/>
    <property type="molecule type" value="Genomic_DNA"/>
</dbReference>
<feature type="compositionally biased region" description="Polar residues" evidence="1">
    <location>
        <begin position="25"/>
        <end position="36"/>
    </location>
</feature>
<feature type="compositionally biased region" description="Low complexity" evidence="1">
    <location>
        <begin position="51"/>
        <end position="63"/>
    </location>
</feature>
<reference evidence="2 3" key="1">
    <citation type="journal article" date="2023" name="Plants (Basel)">
        <title>Bridging the Gap: Combining Genomics and Transcriptomics Approaches to Understand Stylosanthes scabra, an Orphan Legume from the Brazilian Caatinga.</title>
        <authorList>
            <person name="Ferreira-Neto J.R.C."/>
            <person name="da Silva M.D."/>
            <person name="Binneck E."/>
            <person name="de Melo N.F."/>
            <person name="da Silva R.H."/>
            <person name="de Melo A.L.T.M."/>
            <person name="Pandolfi V."/>
            <person name="Bustamante F.O."/>
            <person name="Brasileiro-Vidal A.C."/>
            <person name="Benko-Iseppon A.M."/>
        </authorList>
    </citation>
    <scope>NUCLEOTIDE SEQUENCE [LARGE SCALE GENOMIC DNA]</scope>
    <source>
        <tissue evidence="2">Leaves</tissue>
    </source>
</reference>
<comment type="caution">
    <text evidence="2">The sequence shown here is derived from an EMBL/GenBank/DDBJ whole genome shotgun (WGS) entry which is preliminary data.</text>
</comment>
<name>A0ABU6VJ44_9FABA</name>
<feature type="compositionally biased region" description="Basic and acidic residues" evidence="1">
    <location>
        <begin position="37"/>
        <end position="49"/>
    </location>
</feature>
<dbReference type="PANTHER" id="PTHR38223:SF4">
    <property type="match status" value="1"/>
</dbReference>
<keyword evidence="3" id="KW-1185">Reference proteome</keyword>
<evidence type="ECO:0000313" key="3">
    <source>
        <dbReference type="Proteomes" id="UP001341840"/>
    </source>
</evidence>
<gene>
    <name evidence="2" type="ORF">PIB30_056877</name>
</gene>
<organism evidence="2 3">
    <name type="scientific">Stylosanthes scabra</name>
    <dbReference type="NCBI Taxonomy" id="79078"/>
    <lineage>
        <taxon>Eukaryota</taxon>
        <taxon>Viridiplantae</taxon>
        <taxon>Streptophyta</taxon>
        <taxon>Embryophyta</taxon>
        <taxon>Tracheophyta</taxon>
        <taxon>Spermatophyta</taxon>
        <taxon>Magnoliopsida</taxon>
        <taxon>eudicotyledons</taxon>
        <taxon>Gunneridae</taxon>
        <taxon>Pentapetalae</taxon>
        <taxon>rosids</taxon>
        <taxon>fabids</taxon>
        <taxon>Fabales</taxon>
        <taxon>Fabaceae</taxon>
        <taxon>Papilionoideae</taxon>
        <taxon>50 kb inversion clade</taxon>
        <taxon>dalbergioids sensu lato</taxon>
        <taxon>Dalbergieae</taxon>
        <taxon>Pterocarpus clade</taxon>
        <taxon>Stylosanthes</taxon>
    </lineage>
</organism>
<accession>A0ABU6VJ44</accession>
<dbReference type="PANTHER" id="PTHR38223">
    <property type="match status" value="1"/>
</dbReference>
<proteinExistence type="predicted"/>
<protein>
    <submittedName>
        <fullName evidence="2">Uncharacterized protein</fullName>
    </submittedName>
</protein>
<feature type="region of interest" description="Disordered" evidence="1">
    <location>
        <begin position="22"/>
        <end position="68"/>
    </location>
</feature>